<keyword evidence="4" id="KW-1185">Reference proteome</keyword>
<dbReference type="Gene3D" id="1.10.10.10">
    <property type="entry name" value="Winged helix-like DNA-binding domain superfamily/Winged helix DNA-binding domain"/>
    <property type="match status" value="1"/>
</dbReference>
<feature type="domain" description="HTH arsR-type" evidence="2">
    <location>
        <begin position="38"/>
        <end position="118"/>
    </location>
</feature>
<evidence type="ECO:0000256" key="1">
    <source>
        <dbReference type="SAM" id="MobiDB-lite"/>
    </source>
</evidence>
<dbReference type="InterPro" id="IPR036390">
    <property type="entry name" value="WH_DNA-bd_sf"/>
</dbReference>
<organism evidence="3 4">
    <name type="scientific">Cryobacterium melibiosiphilum</name>
    <dbReference type="NCBI Taxonomy" id="995039"/>
    <lineage>
        <taxon>Bacteria</taxon>
        <taxon>Bacillati</taxon>
        <taxon>Actinomycetota</taxon>
        <taxon>Actinomycetes</taxon>
        <taxon>Micrococcales</taxon>
        <taxon>Microbacteriaceae</taxon>
        <taxon>Cryobacterium</taxon>
    </lineage>
</organism>
<evidence type="ECO:0000313" key="3">
    <source>
        <dbReference type="EMBL" id="RJT91214.1"/>
    </source>
</evidence>
<dbReference type="Proteomes" id="UP000272015">
    <property type="component" value="Unassembled WGS sequence"/>
</dbReference>
<feature type="region of interest" description="Disordered" evidence="1">
    <location>
        <begin position="1"/>
        <end position="31"/>
    </location>
</feature>
<evidence type="ECO:0000259" key="2">
    <source>
        <dbReference type="SMART" id="SM00418"/>
    </source>
</evidence>
<sequence length="129" mass="14644">MSPHALDLLAPTYVTPPTERERPPGLPEPASDEIRLDRVFAVLSEPLRITIVQRLLTSSDEFDHTCGWFGFDRPKSTLTHHFKALREAGVLTQRQYGLERRSRVRLGDLNERFPGLVDLVLAWEPTPSA</sequence>
<accession>A0A3A5N1S6</accession>
<protein>
    <submittedName>
        <fullName evidence="3">Transcriptional regulator</fullName>
    </submittedName>
</protein>
<dbReference type="AlphaFoldDB" id="A0A3A5N1S6"/>
<dbReference type="SMART" id="SM00418">
    <property type="entry name" value="HTH_ARSR"/>
    <property type="match status" value="1"/>
</dbReference>
<dbReference type="InterPro" id="IPR036388">
    <property type="entry name" value="WH-like_DNA-bd_sf"/>
</dbReference>
<name>A0A3A5N1S6_9MICO</name>
<dbReference type="GO" id="GO:0003700">
    <property type="term" value="F:DNA-binding transcription factor activity"/>
    <property type="evidence" value="ECO:0007669"/>
    <property type="project" value="InterPro"/>
</dbReference>
<comment type="caution">
    <text evidence="3">The sequence shown here is derived from an EMBL/GenBank/DDBJ whole genome shotgun (WGS) entry which is preliminary data.</text>
</comment>
<dbReference type="EMBL" id="QZVS01000050">
    <property type="protein sequence ID" value="RJT91214.1"/>
    <property type="molecule type" value="Genomic_DNA"/>
</dbReference>
<reference evidence="3 4" key="1">
    <citation type="submission" date="2018-09" db="EMBL/GenBank/DDBJ databases">
        <title>Novel species of Cryobacterium.</title>
        <authorList>
            <person name="Liu Q."/>
            <person name="Xin Y.-H."/>
        </authorList>
    </citation>
    <scope>NUCLEOTIDE SEQUENCE [LARGE SCALE GENOMIC DNA]</scope>
    <source>
        <strain evidence="3 4">Hh39</strain>
    </source>
</reference>
<dbReference type="RefSeq" id="WP_092112877.1">
    <property type="nucleotide sequence ID" value="NZ_JBHSQA010000042.1"/>
</dbReference>
<proteinExistence type="predicted"/>
<dbReference type="InterPro" id="IPR001845">
    <property type="entry name" value="HTH_ArsR_DNA-bd_dom"/>
</dbReference>
<dbReference type="OrthoDB" id="4471357at2"/>
<gene>
    <name evidence="3" type="ORF">D6T64_02270</name>
</gene>
<dbReference type="SUPFAM" id="SSF46785">
    <property type="entry name" value="Winged helix' DNA-binding domain"/>
    <property type="match status" value="1"/>
</dbReference>
<evidence type="ECO:0000313" key="4">
    <source>
        <dbReference type="Proteomes" id="UP000272015"/>
    </source>
</evidence>